<protein>
    <submittedName>
        <fullName evidence="11">L,D-transpeptidase family protein</fullName>
    </submittedName>
</protein>
<keyword evidence="12" id="KW-1185">Reference proteome</keyword>
<dbReference type="SUPFAM" id="SSF47090">
    <property type="entry name" value="PGBD-like"/>
    <property type="match status" value="1"/>
</dbReference>
<dbReference type="GO" id="GO:0008360">
    <property type="term" value="P:regulation of cell shape"/>
    <property type="evidence" value="ECO:0007669"/>
    <property type="project" value="UniProtKB-UniRule"/>
</dbReference>
<dbReference type="Pfam" id="PF01471">
    <property type="entry name" value="PG_binding_1"/>
    <property type="match status" value="1"/>
</dbReference>
<evidence type="ECO:0000256" key="5">
    <source>
        <dbReference type="ARBA" id="ARBA00022984"/>
    </source>
</evidence>
<comment type="pathway">
    <text evidence="1 7">Cell wall biogenesis; peptidoglycan biosynthesis.</text>
</comment>
<dbReference type="UniPathway" id="UPA00219"/>
<keyword evidence="4 7" id="KW-0133">Cell shape</keyword>
<feature type="chain" id="PRO_5028989799" evidence="9">
    <location>
        <begin position="25"/>
        <end position="511"/>
    </location>
</feature>
<evidence type="ECO:0000259" key="10">
    <source>
        <dbReference type="PROSITE" id="PS52029"/>
    </source>
</evidence>
<dbReference type="InterPro" id="IPR005490">
    <property type="entry name" value="LD_TPept_cat_dom"/>
</dbReference>
<dbReference type="InterPro" id="IPR052905">
    <property type="entry name" value="LD-transpeptidase_YkuD-like"/>
</dbReference>
<dbReference type="InterPro" id="IPR045380">
    <property type="entry name" value="LD_TPept_scaffold_dom"/>
</dbReference>
<evidence type="ECO:0000256" key="8">
    <source>
        <dbReference type="SAM" id="MobiDB-lite"/>
    </source>
</evidence>
<dbReference type="KEGG" id="ssau:H8M03_08240"/>
<proteinExistence type="inferred from homology"/>
<dbReference type="GO" id="GO:0016740">
    <property type="term" value="F:transferase activity"/>
    <property type="evidence" value="ECO:0007669"/>
    <property type="project" value="UniProtKB-KW"/>
</dbReference>
<dbReference type="Proteomes" id="UP000515861">
    <property type="component" value="Chromosome"/>
</dbReference>
<evidence type="ECO:0000313" key="11">
    <source>
        <dbReference type="EMBL" id="QNM82022.1"/>
    </source>
</evidence>
<dbReference type="PANTHER" id="PTHR41533:SF1">
    <property type="entry name" value="L,D-TRANSPEPTIDASE YCBB-RELATED"/>
    <property type="match status" value="1"/>
</dbReference>
<dbReference type="InterPro" id="IPR038063">
    <property type="entry name" value="Transpep_catalytic_dom"/>
</dbReference>
<dbReference type="PROSITE" id="PS52029">
    <property type="entry name" value="LD_TPASE"/>
    <property type="match status" value="1"/>
</dbReference>
<evidence type="ECO:0000256" key="6">
    <source>
        <dbReference type="ARBA" id="ARBA00023316"/>
    </source>
</evidence>
<sequence length="511" mass="55456">MRLPILLLSAATLALGACNFTSNAASDASAQVDPGTDLSDRDLETRVMAALDDAPKNGLTKDLFLKGDLPSDGAEKRQALLKIAHDYASALANGKVDPSKVRDVYTLPRAKMDVSEGLKQALAQDNLREWLASLAPQTDEYRALSKAFVQLVQSTPNLEGASIPATGKVIRPGDKDPRVAVIAQNLRAQGYLQTASATTAQAGTPAEQRKPQGAQQAQPDNSQPAAQPAVFTKEMSEALKNWQSDAGLKADGVVGPDTVGQLNGGPKDRARKLAIAMERLRWLEREPPKTRIDVNTAATFLQYFREGSLADQRRVVVGQPGWETPALGSPIYALVANPDWVVPDSIVKEEISKRSPAYLKENNFVQKDGRWVQQPGPDSALGEVKFAMKNDEAIYLHDTPAKAAFQSDERHQSHGCIRVQNAVQFAQMLAQQNGIADKFSEAMANKDKESQVALPNEIPVRLLYHTAYLGGNGRVQYAPDVYGWDNDVASALGYETRQVAKPKRNSEDVGP</sequence>
<evidence type="ECO:0000313" key="12">
    <source>
        <dbReference type="Proteomes" id="UP000515861"/>
    </source>
</evidence>
<evidence type="ECO:0000256" key="1">
    <source>
        <dbReference type="ARBA" id="ARBA00004752"/>
    </source>
</evidence>
<dbReference type="InterPro" id="IPR002477">
    <property type="entry name" value="Peptidoglycan-bd-like"/>
</dbReference>
<keyword evidence="5 7" id="KW-0573">Peptidoglycan synthesis</keyword>
<keyword evidence="6 7" id="KW-0961">Cell wall biogenesis/degradation</keyword>
<dbReference type="CDD" id="cd16913">
    <property type="entry name" value="YkuD_like"/>
    <property type="match status" value="1"/>
</dbReference>
<feature type="active site" description="Nucleophile" evidence="7">
    <location>
        <position position="416"/>
    </location>
</feature>
<keyword evidence="9" id="KW-0732">Signal</keyword>
<dbReference type="PANTHER" id="PTHR41533">
    <property type="entry name" value="L,D-TRANSPEPTIDASE HI_1667-RELATED"/>
    <property type="match status" value="1"/>
</dbReference>
<evidence type="ECO:0000256" key="2">
    <source>
        <dbReference type="ARBA" id="ARBA00005992"/>
    </source>
</evidence>
<dbReference type="Pfam" id="PF03734">
    <property type="entry name" value="YkuD"/>
    <property type="match status" value="1"/>
</dbReference>
<keyword evidence="3" id="KW-0808">Transferase</keyword>
<feature type="active site" description="Proton donor/acceptor" evidence="7">
    <location>
        <position position="397"/>
    </location>
</feature>
<feature type="compositionally biased region" description="Polar residues" evidence="8">
    <location>
        <begin position="213"/>
        <end position="225"/>
    </location>
</feature>
<name>A0A7G9L073_9SPHN</name>
<dbReference type="EMBL" id="CP060697">
    <property type="protein sequence ID" value="QNM82022.1"/>
    <property type="molecule type" value="Genomic_DNA"/>
</dbReference>
<feature type="signal peptide" evidence="9">
    <location>
        <begin position="1"/>
        <end position="24"/>
    </location>
</feature>
<dbReference type="Gene3D" id="1.10.101.10">
    <property type="entry name" value="PGBD-like superfamily/PGBD"/>
    <property type="match status" value="1"/>
</dbReference>
<accession>A0A7G9L073</accession>
<dbReference type="GO" id="GO:0004180">
    <property type="term" value="F:carboxypeptidase activity"/>
    <property type="evidence" value="ECO:0007669"/>
    <property type="project" value="UniProtKB-ARBA"/>
</dbReference>
<evidence type="ECO:0000256" key="9">
    <source>
        <dbReference type="SAM" id="SignalP"/>
    </source>
</evidence>
<dbReference type="GO" id="GO:0009252">
    <property type="term" value="P:peptidoglycan biosynthetic process"/>
    <property type="evidence" value="ECO:0007669"/>
    <property type="project" value="UniProtKB-UniPathway"/>
</dbReference>
<dbReference type="PROSITE" id="PS51257">
    <property type="entry name" value="PROKAR_LIPOPROTEIN"/>
    <property type="match status" value="1"/>
</dbReference>
<feature type="region of interest" description="Disordered" evidence="8">
    <location>
        <begin position="198"/>
        <end position="228"/>
    </location>
</feature>
<dbReference type="Gene3D" id="2.40.440.10">
    <property type="entry name" value="L,D-transpeptidase catalytic domain-like"/>
    <property type="match status" value="1"/>
</dbReference>
<dbReference type="SUPFAM" id="SSF141523">
    <property type="entry name" value="L,D-transpeptidase catalytic domain-like"/>
    <property type="match status" value="1"/>
</dbReference>
<reference evidence="11 12" key="1">
    <citation type="submission" date="2020-08" db="EMBL/GenBank/DDBJ databases">
        <title>Sphingomonas sp. sand1-3 16S ribosomal RNA gene Genome sequencing and assembly.</title>
        <authorList>
            <person name="Kang M."/>
        </authorList>
    </citation>
    <scope>NUCLEOTIDE SEQUENCE [LARGE SCALE GENOMIC DNA]</scope>
    <source>
        <strain evidence="12">sand1-3</strain>
    </source>
</reference>
<dbReference type="AlphaFoldDB" id="A0A7G9L073"/>
<gene>
    <name evidence="11" type="ORF">H8M03_08240</name>
</gene>
<comment type="similarity">
    <text evidence="2">Belongs to the YkuD family.</text>
</comment>
<evidence type="ECO:0000256" key="4">
    <source>
        <dbReference type="ARBA" id="ARBA00022960"/>
    </source>
</evidence>
<dbReference type="GO" id="GO:0071555">
    <property type="term" value="P:cell wall organization"/>
    <property type="evidence" value="ECO:0007669"/>
    <property type="project" value="UniProtKB-UniRule"/>
</dbReference>
<dbReference type="Pfam" id="PF20142">
    <property type="entry name" value="Scaffold"/>
    <property type="match status" value="1"/>
</dbReference>
<dbReference type="InterPro" id="IPR036366">
    <property type="entry name" value="PGBDSf"/>
</dbReference>
<evidence type="ECO:0000256" key="3">
    <source>
        <dbReference type="ARBA" id="ARBA00022679"/>
    </source>
</evidence>
<organism evidence="11 12">
    <name type="scientific">Sphingomonas sabuli</name>
    <dbReference type="NCBI Taxonomy" id="2764186"/>
    <lineage>
        <taxon>Bacteria</taxon>
        <taxon>Pseudomonadati</taxon>
        <taxon>Pseudomonadota</taxon>
        <taxon>Alphaproteobacteria</taxon>
        <taxon>Sphingomonadales</taxon>
        <taxon>Sphingomonadaceae</taxon>
        <taxon>Sphingomonas</taxon>
    </lineage>
</organism>
<dbReference type="InterPro" id="IPR036365">
    <property type="entry name" value="PGBD-like_sf"/>
</dbReference>
<evidence type="ECO:0000256" key="7">
    <source>
        <dbReference type="PROSITE-ProRule" id="PRU01373"/>
    </source>
</evidence>
<feature type="domain" description="L,D-TPase catalytic" evidence="10">
    <location>
        <begin position="290"/>
        <end position="440"/>
    </location>
</feature>
<dbReference type="RefSeq" id="WP_187478978.1">
    <property type="nucleotide sequence ID" value="NZ_CP060697.1"/>
</dbReference>